<name>A0A7S2YUF5_9CHLO</name>
<dbReference type="Gene3D" id="3.20.20.70">
    <property type="entry name" value="Aldolase class I"/>
    <property type="match status" value="1"/>
</dbReference>
<keyword evidence="6" id="KW-0456">Lyase</keyword>
<proteinExistence type="inferred from homology"/>
<evidence type="ECO:0000256" key="6">
    <source>
        <dbReference type="ARBA" id="ARBA00023239"/>
    </source>
</evidence>
<organism evidence="7">
    <name type="scientific">Pycnococcus provasolii</name>
    <dbReference type="NCBI Taxonomy" id="41880"/>
    <lineage>
        <taxon>Eukaryota</taxon>
        <taxon>Viridiplantae</taxon>
        <taxon>Chlorophyta</taxon>
        <taxon>Pseudoscourfieldiophyceae</taxon>
        <taxon>Pseudoscourfieldiales</taxon>
        <taxon>Pycnococcaceae</taxon>
        <taxon>Pycnococcus</taxon>
    </lineage>
</organism>
<evidence type="ECO:0000256" key="4">
    <source>
        <dbReference type="ARBA" id="ARBA00013068"/>
    </source>
</evidence>
<gene>
    <name evidence="7" type="ORF">PPRO1316_LOCUS11</name>
</gene>
<dbReference type="UniPathway" id="UPA00109">
    <property type="reaction ID" value="UER00183"/>
</dbReference>
<evidence type="ECO:0000256" key="5">
    <source>
        <dbReference type="ARBA" id="ARBA00023152"/>
    </source>
</evidence>
<comment type="catalytic activity">
    <reaction evidence="1">
        <text>beta-D-fructose 1,6-bisphosphate = D-glyceraldehyde 3-phosphate + dihydroxyacetone phosphate</text>
        <dbReference type="Rhea" id="RHEA:14729"/>
        <dbReference type="ChEBI" id="CHEBI:32966"/>
        <dbReference type="ChEBI" id="CHEBI:57642"/>
        <dbReference type="ChEBI" id="CHEBI:59776"/>
        <dbReference type="EC" id="4.1.2.13"/>
    </reaction>
</comment>
<evidence type="ECO:0000313" key="7">
    <source>
        <dbReference type="EMBL" id="CAE0007403.1"/>
    </source>
</evidence>
<sequence length="354" mass="37273">MTSLRMTNDDHIPFLQRVASELVASNKGILAADESVGTIDKRFQANAIENNEENRRQYRTALLSNPALATYVSGVILHEETVQQLDNSNSKLVDVLINNKVHPGCKVDKGLVPLTSGLPGEQVTSGLDGLPERCRAAKKAGCTFTKWRAALQVEGGDDDRGLVRPSAQCVDAMANTLARYAAISQAEGLVPIVEPEVLMDGDHSAEAAARANEVVLSALFAAMHVHGVVMEGALLKCSMVTPGKSRGGGGVEHTDLVASLTVRTLMRTVPPAMPGVVFLSGGQTDDDAARNLQAVRKCAVDARSPWKLTFSFGRALHNAALAAWASKYLSGDVAGAIEAAHGALSQRAAACAGS</sequence>
<dbReference type="InterPro" id="IPR013785">
    <property type="entry name" value="Aldolase_TIM"/>
</dbReference>
<keyword evidence="5" id="KW-0324">Glycolysis</keyword>
<evidence type="ECO:0000256" key="2">
    <source>
        <dbReference type="ARBA" id="ARBA00004714"/>
    </source>
</evidence>
<comment type="pathway">
    <text evidence="2">Carbohydrate degradation; glycolysis; D-glyceraldehyde 3-phosphate and glycerone phosphate from D-glucose: step 4/4.</text>
</comment>
<dbReference type="GO" id="GO:0004332">
    <property type="term" value="F:fructose-bisphosphate aldolase activity"/>
    <property type="evidence" value="ECO:0007669"/>
    <property type="project" value="UniProtKB-EC"/>
</dbReference>
<dbReference type="EC" id="4.1.2.13" evidence="4"/>
<protein>
    <recommendedName>
        <fullName evidence="4">fructose-bisphosphate aldolase</fullName>
        <ecNumber evidence="4">4.1.2.13</ecNumber>
    </recommendedName>
</protein>
<dbReference type="EMBL" id="HBHV01000015">
    <property type="protein sequence ID" value="CAE0007403.1"/>
    <property type="molecule type" value="Transcribed_RNA"/>
</dbReference>
<comment type="similarity">
    <text evidence="3">Belongs to the class I fructose-bisphosphate aldolase family.</text>
</comment>
<dbReference type="NCBIfam" id="NF033379">
    <property type="entry name" value="FrucBisAld_I"/>
    <property type="match status" value="1"/>
</dbReference>
<reference evidence="7" key="1">
    <citation type="submission" date="2021-01" db="EMBL/GenBank/DDBJ databases">
        <authorList>
            <person name="Corre E."/>
            <person name="Pelletier E."/>
            <person name="Niang G."/>
            <person name="Scheremetjew M."/>
            <person name="Finn R."/>
            <person name="Kale V."/>
            <person name="Holt S."/>
            <person name="Cochrane G."/>
            <person name="Meng A."/>
            <person name="Brown T."/>
            <person name="Cohen L."/>
        </authorList>
    </citation>
    <scope>NUCLEOTIDE SEQUENCE</scope>
    <source>
        <strain evidence="7">RCC2336</strain>
    </source>
</reference>
<evidence type="ECO:0000256" key="1">
    <source>
        <dbReference type="ARBA" id="ARBA00000441"/>
    </source>
</evidence>
<dbReference type="PANTHER" id="PTHR11627">
    <property type="entry name" value="FRUCTOSE-BISPHOSPHATE ALDOLASE"/>
    <property type="match status" value="1"/>
</dbReference>
<dbReference type="Pfam" id="PF00274">
    <property type="entry name" value="Glycolytic"/>
    <property type="match status" value="1"/>
</dbReference>
<dbReference type="InterPro" id="IPR000741">
    <property type="entry name" value="FBA_I"/>
</dbReference>
<dbReference type="SUPFAM" id="SSF51569">
    <property type="entry name" value="Aldolase"/>
    <property type="match status" value="1"/>
</dbReference>
<evidence type="ECO:0000256" key="3">
    <source>
        <dbReference type="ARBA" id="ARBA00010387"/>
    </source>
</evidence>
<dbReference type="GO" id="GO:0006096">
    <property type="term" value="P:glycolytic process"/>
    <property type="evidence" value="ECO:0007669"/>
    <property type="project" value="UniProtKB-UniPathway"/>
</dbReference>
<accession>A0A7S2YUF5</accession>
<dbReference type="AlphaFoldDB" id="A0A7S2YUF5"/>